<dbReference type="GO" id="GO:0006506">
    <property type="term" value="P:GPI anchor biosynthetic process"/>
    <property type="evidence" value="ECO:0007669"/>
    <property type="project" value="InterPro"/>
</dbReference>
<dbReference type="EMBL" id="JAAQHG020000005">
    <property type="protein sequence ID" value="KAL1589174.1"/>
    <property type="molecule type" value="Genomic_DNA"/>
</dbReference>
<evidence type="ECO:0000313" key="2">
    <source>
        <dbReference type="EMBL" id="KAL1589174.1"/>
    </source>
</evidence>
<evidence type="ECO:0000313" key="3">
    <source>
        <dbReference type="Proteomes" id="UP000803884"/>
    </source>
</evidence>
<name>A0AB34L195_9PEZI</name>
<gene>
    <name evidence="2" type="ORF">WHR41_02082</name>
</gene>
<comment type="caution">
    <text evidence="2">The sequence shown here is derived from an EMBL/GenBank/DDBJ whole genome shotgun (WGS) entry which is preliminary data.</text>
</comment>
<accession>A0AB34L195</accession>
<reference evidence="2 3" key="1">
    <citation type="journal article" date="2020" name="Microbiol. Resour. Announc.">
        <title>Draft Genome Sequence of a Cladosporium Species Isolated from the Mesophotic Ascidian Didemnum maculosum.</title>
        <authorList>
            <person name="Gioti A."/>
            <person name="Siaperas R."/>
            <person name="Nikolaivits E."/>
            <person name="Le Goff G."/>
            <person name="Ouazzani J."/>
            <person name="Kotoulas G."/>
            <person name="Topakas E."/>
        </authorList>
    </citation>
    <scope>NUCLEOTIDE SEQUENCE [LARGE SCALE GENOMIC DNA]</scope>
    <source>
        <strain evidence="2 3">TM138-S3</strain>
    </source>
</reference>
<evidence type="ECO:0008006" key="4">
    <source>
        <dbReference type="Google" id="ProtNLM"/>
    </source>
</evidence>
<evidence type="ECO:0000256" key="1">
    <source>
        <dbReference type="SAM" id="Phobius"/>
    </source>
</evidence>
<dbReference type="RefSeq" id="XP_069232279.1">
    <property type="nucleotide sequence ID" value="XM_069370688.1"/>
</dbReference>
<keyword evidence="1" id="KW-0812">Transmembrane</keyword>
<feature type="transmembrane region" description="Helical" evidence="1">
    <location>
        <begin position="271"/>
        <end position="293"/>
    </location>
</feature>
<dbReference type="CDD" id="cd22189">
    <property type="entry name" value="PGAP4-like_fungal"/>
    <property type="match status" value="1"/>
</dbReference>
<dbReference type="GO" id="GO:0016757">
    <property type="term" value="F:glycosyltransferase activity"/>
    <property type="evidence" value="ECO:0007669"/>
    <property type="project" value="InterPro"/>
</dbReference>
<dbReference type="PANTHER" id="PTHR31410:SF1">
    <property type="entry name" value="POST-GPI ATTACHMENT TO PROTEINS FACTOR 4"/>
    <property type="match status" value="1"/>
</dbReference>
<feature type="transmembrane region" description="Helical" evidence="1">
    <location>
        <begin position="305"/>
        <end position="328"/>
    </location>
</feature>
<dbReference type="GeneID" id="96003526"/>
<keyword evidence="3" id="KW-1185">Reference proteome</keyword>
<sequence>MGSPSQIPKKMPPSLSRAKRNLADRPLHTLRDAALSSAGKTLAAAALLWLMAFAACKRLLWRDPHAAFSSEDGVYDLDYSLLRQAEAREFVEHAEAGRVVSGREESAAAPVVCAAVTTFNRDGRQYLNETVGSMLAGLTGEERGLLDVRVLFAHVESDVHPDWDKRWLGVVDGWGGYNVSGEEGERIREWESAQNFYAKGVYDYFYMLRECLVDSKAPYIAIFEDDIIFADGWLAKTLKGLSELRQRSKSWVYLRLFYTETSLGWEADVDYWYGHQLLTFALAIGAVSALLLVGRRACRPLGKHLDTPTLAVLVLVATPAFTALAFMIGKYNLHPLQGIERMDKHGCCTQALVFPRFQVQGLIDFLHERGSGQTDSLIEEYADAQGYERYALAPQVVQHVGLISSRNNLAINTRSTWAFWFEAQDPVKLRLEHEELAKSGIWRASGDGS</sequence>
<proteinExistence type="predicted"/>
<protein>
    <recommendedName>
        <fullName evidence="4">Integral membrane protein</fullName>
    </recommendedName>
</protein>
<dbReference type="PANTHER" id="PTHR31410">
    <property type="entry name" value="TRANSMEMBRANE PROTEIN 246"/>
    <property type="match status" value="1"/>
</dbReference>
<dbReference type="Proteomes" id="UP000803884">
    <property type="component" value="Unassembled WGS sequence"/>
</dbReference>
<dbReference type="AlphaFoldDB" id="A0AB34L195"/>
<keyword evidence="1" id="KW-1133">Transmembrane helix</keyword>
<dbReference type="InterPro" id="IPR029675">
    <property type="entry name" value="PGAP4"/>
</dbReference>
<keyword evidence="1" id="KW-0472">Membrane</keyword>
<organism evidence="2 3">
    <name type="scientific">Cladosporium halotolerans</name>
    <dbReference type="NCBI Taxonomy" id="1052096"/>
    <lineage>
        <taxon>Eukaryota</taxon>
        <taxon>Fungi</taxon>
        <taxon>Dikarya</taxon>
        <taxon>Ascomycota</taxon>
        <taxon>Pezizomycotina</taxon>
        <taxon>Dothideomycetes</taxon>
        <taxon>Dothideomycetidae</taxon>
        <taxon>Cladosporiales</taxon>
        <taxon>Cladosporiaceae</taxon>
        <taxon>Cladosporium</taxon>
    </lineage>
</organism>
<dbReference type="GO" id="GO:0000139">
    <property type="term" value="C:Golgi membrane"/>
    <property type="evidence" value="ECO:0007669"/>
    <property type="project" value="InterPro"/>
</dbReference>